<dbReference type="Proteomes" id="UP000076532">
    <property type="component" value="Unassembled WGS sequence"/>
</dbReference>
<reference evidence="2 3" key="1">
    <citation type="journal article" date="2016" name="Mol. Biol. Evol.">
        <title>Comparative Genomics of Early-Diverging Mushroom-Forming Fungi Provides Insights into the Origins of Lignocellulose Decay Capabilities.</title>
        <authorList>
            <person name="Nagy L.G."/>
            <person name="Riley R."/>
            <person name="Tritt A."/>
            <person name="Adam C."/>
            <person name="Daum C."/>
            <person name="Floudas D."/>
            <person name="Sun H."/>
            <person name="Yadav J.S."/>
            <person name="Pangilinan J."/>
            <person name="Larsson K.H."/>
            <person name="Matsuura K."/>
            <person name="Barry K."/>
            <person name="Labutti K."/>
            <person name="Kuo R."/>
            <person name="Ohm R.A."/>
            <person name="Bhattacharya S.S."/>
            <person name="Shirouzu T."/>
            <person name="Yoshinaga Y."/>
            <person name="Martin F.M."/>
            <person name="Grigoriev I.V."/>
            <person name="Hibbett D.S."/>
        </authorList>
    </citation>
    <scope>NUCLEOTIDE SEQUENCE [LARGE SCALE GENOMIC DNA]</scope>
    <source>
        <strain evidence="2 3">CBS 109695</strain>
    </source>
</reference>
<evidence type="ECO:0000313" key="3">
    <source>
        <dbReference type="Proteomes" id="UP000076532"/>
    </source>
</evidence>
<dbReference type="AlphaFoldDB" id="A0A166W0W1"/>
<feature type="compositionally biased region" description="Basic residues" evidence="1">
    <location>
        <begin position="401"/>
        <end position="412"/>
    </location>
</feature>
<proteinExistence type="predicted"/>
<name>A0A166W0W1_9AGAM</name>
<dbReference type="InterPro" id="IPR011009">
    <property type="entry name" value="Kinase-like_dom_sf"/>
</dbReference>
<protein>
    <recommendedName>
        <fullName evidence="4">Protein kinase domain-containing protein</fullName>
    </recommendedName>
</protein>
<dbReference type="OrthoDB" id="2874131at2759"/>
<dbReference type="SUPFAM" id="SSF56112">
    <property type="entry name" value="Protein kinase-like (PK-like)"/>
    <property type="match status" value="1"/>
</dbReference>
<dbReference type="EMBL" id="KV417483">
    <property type="protein sequence ID" value="KZP33265.1"/>
    <property type="molecule type" value="Genomic_DNA"/>
</dbReference>
<organism evidence="2 3">
    <name type="scientific">Athelia psychrophila</name>
    <dbReference type="NCBI Taxonomy" id="1759441"/>
    <lineage>
        <taxon>Eukaryota</taxon>
        <taxon>Fungi</taxon>
        <taxon>Dikarya</taxon>
        <taxon>Basidiomycota</taxon>
        <taxon>Agaricomycotina</taxon>
        <taxon>Agaricomycetes</taxon>
        <taxon>Agaricomycetidae</taxon>
        <taxon>Atheliales</taxon>
        <taxon>Atheliaceae</taxon>
        <taxon>Athelia</taxon>
    </lineage>
</organism>
<feature type="compositionally biased region" description="Low complexity" evidence="1">
    <location>
        <begin position="426"/>
        <end position="437"/>
    </location>
</feature>
<accession>A0A166W0W1</accession>
<keyword evidence="3" id="KW-1185">Reference proteome</keyword>
<feature type="region of interest" description="Disordered" evidence="1">
    <location>
        <begin position="380"/>
        <end position="437"/>
    </location>
</feature>
<gene>
    <name evidence="2" type="ORF">FIBSPDRAFT_1036375</name>
</gene>
<evidence type="ECO:0000256" key="1">
    <source>
        <dbReference type="SAM" id="MobiDB-lite"/>
    </source>
</evidence>
<evidence type="ECO:0008006" key="4">
    <source>
        <dbReference type="Google" id="ProtNLM"/>
    </source>
</evidence>
<sequence>MPFTFTKRRCPDIQLGGPGTEEVTFHLGGGLGSDGVNRYYILWKAGRMLVIQAKAAYCSSQEEGDPEYGRVLSNLQAMLETIDFNPPAGESWAYLMPGEGTCGQGRLKYRHEPLGLRQECWSRKIAEDHIEVTRWGGPMHREGWWNGKEVDLCTPWISTWASYADDLANGHRLMQSSGLKHLTFPMLGHIMRRGEVVGLLTEAAIGRGVEFSDRDAVIEAVTEMQRKGVIHRSLNPGNIFITDHGVRFLGISSVLLMKDDESLDEEAEKWHWEGLRRCFAELKPKICNDAPTARKMCYPALVIPPLTSPTKPLLLPGMSQWSAMFALYLESEFRYNRWRQRNISSFDDDSETDTNVTLYSQRHVSTPLILDMKFGRRRGSREVELGSSESEGSTTGNTPHFRLRLRASHHPYRRESSRRDFRDDVTASSDTSDSTLS</sequence>
<evidence type="ECO:0000313" key="2">
    <source>
        <dbReference type="EMBL" id="KZP33265.1"/>
    </source>
</evidence>
<feature type="compositionally biased region" description="Basic and acidic residues" evidence="1">
    <location>
        <begin position="413"/>
        <end position="425"/>
    </location>
</feature>